<name>A0A6A9QRC8_ACIIN</name>
<reference evidence="2 3" key="1">
    <citation type="submission" date="2019-10" db="EMBL/GenBank/DDBJ databases">
        <title>Genome Sequences from Six Type Strain Members of the Archaeal Family Sulfolobaceae: Acidianus ambivalens, Acidianus infernus, Metallosphaera prunae, Stygiolobus azoricus, Sulfolobus metallicus, and Sulfurisphaera ohwakuensis.</title>
        <authorList>
            <person name="Counts J.A."/>
            <person name="Kelly R.M."/>
        </authorList>
    </citation>
    <scope>NUCLEOTIDE SEQUENCE [LARGE SCALE GENOMIC DNA]</scope>
    <source>
        <strain evidence="2 3">DSM 3191</strain>
    </source>
</reference>
<accession>A0A6A9QRC8</accession>
<evidence type="ECO:0000313" key="3">
    <source>
        <dbReference type="Proteomes" id="UP000440125"/>
    </source>
</evidence>
<sequence length="597" mass="68604">MLPVILERVTPTAYYDLIKHYKETFNEEPPVEQQNAWRKLLEILSTISPPRPLILEYPIFTERADVIFVGKDKALVVEAKGWKRVSKVGDNVVEADGELHEDPCYQLNNYVSKLNLFHSSNIKFEGVLFLYNTSDYSSSECKVIRDVRELEEELNKFPPGSLEDAKKIAEGKLELKETFIQLVRKLKYEKLRSDLSKALLSKGYGLTEDQMKVMNAVFDALEKGKRVNFLIRGTSGSGKSLLAVTLYLEALSRGYTTILAYKNNRLINTVRKALGNELSSHIMFYSTGRREPPGVGEEGFENWFNKKFSKTNIDLIIFDEAQRMTEEVIKNSPRGKVNVYFYDDSQVLIGNEAGTRDNFLKFLEKVEEYELPSPVREPKQYIDFVKRILEGVKGNPGNFDFRIFDNIVDMLNELENRREKGKIALICSFTESEGDVENKTSWSSIKNIRVGYPIQSGFDLYKGMKFRGGELKIKWLMDEKTEYPRYWEGKLDPLKYCASVYGAQGFEADYVGVVWGRDLIWRNNGWTVNPDPITDYVGGSKSLKKLAKSDKMKALTLLKNRYYIMLTRGLRGVYVFFEDKETANAVKKLIENPSNVN</sequence>
<dbReference type="RefSeq" id="WP_338078050.1">
    <property type="nucleotide sequence ID" value="NZ_WFIY01000004.1"/>
</dbReference>
<evidence type="ECO:0000259" key="1">
    <source>
        <dbReference type="Pfam" id="PF09848"/>
    </source>
</evidence>
<gene>
    <name evidence="2" type="ORF">D1867_11120</name>
</gene>
<dbReference type="InterPro" id="IPR018647">
    <property type="entry name" value="SLFN_3-like_DNA/RNA_helicase"/>
</dbReference>
<dbReference type="SUPFAM" id="SSF52540">
    <property type="entry name" value="P-loop containing nucleoside triphosphate hydrolases"/>
    <property type="match status" value="2"/>
</dbReference>
<proteinExistence type="predicted"/>
<comment type="caution">
    <text evidence="2">The sequence shown here is derived from an EMBL/GenBank/DDBJ whole genome shotgun (WGS) entry which is preliminary data.</text>
</comment>
<feature type="domain" description="Schlafen group 3-like DNA/RNA helicase" evidence="1">
    <location>
        <begin position="227"/>
        <end position="579"/>
    </location>
</feature>
<keyword evidence="3" id="KW-1185">Reference proteome</keyword>
<protein>
    <submittedName>
        <fullName evidence="2">DUF2075 domain-containing protein</fullName>
    </submittedName>
</protein>
<evidence type="ECO:0000313" key="2">
    <source>
        <dbReference type="EMBL" id="MUM65777.1"/>
    </source>
</evidence>
<dbReference type="Gene3D" id="3.40.50.300">
    <property type="entry name" value="P-loop containing nucleotide triphosphate hydrolases"/>
    <property type="match status" value="1"/>
</dbReference>
<dbReference type="EMBL" id="WFIY01000004">
    <property type="protein sequence ID" value="MUM65777.1"/>
    <property type="molecule type" value="Genomic_DNA"/>
</dbReference>
<dbReference type="InterPro" id="IPR027417">
    <property type="entry name" value="P-loop_NTPase"/>
</dbReference>
<organism evidence="2 3">
    <name type="scientific">Acidianus infernus</name>
    <dbReference type="NCBI Taxonomy" id="12915"/>
    <lineage>
        <taxon>Archaea</taxon>
        <taxon>Thermoproteota</taxon>
        <taxon>Thermoprotei</taxon>
        <taxon>Sulfolobales</taxon>
        <taxon>Sulfolobaceae</taxon>
        <taxon>Acidianus</taxon>
    </lineage>
</organism>
<dbReference type="AlphaFoldDB" id="A0A6A9QRC8"/>
<dbReference type="Pfam" id="PF09848">
    <property type="entry name" value="SLFN-g3_helicase"/>
    <property type="match status" value="1"/>
</dbReference>
<dbReference type="Proteomes" id="UP000440125">
    <property type="component" value="Unassembled WGS sequence"/>
</dbReference>